<dbReference type="GO" id="GO:0030170">
    <property type="term" value="F:pyridoxal phosphate binding"/>
    <property type="evidence" value="ECO:0007669"/>
    <property type="project" value="InterPro"/>
</dbReference>
<dbReference type="InterPro" id="IPR015421">
    <property type="entry name" value="PyrdxlP-dep_Trfase_major"/>
</dbReference>
<dbReference type="SUPFAM" id="SSF53383">
    <property type="entry name" value="PLP-dependent transferases"/>
    <property type="match status" value="1"/>
</dbReference>
<feature type="domain" description="Aminotransferase class I/classII large" evidence="4">
    <location>
        <begin position="27"/>
        <end position="341"/>
    </location>
</feature>
<dbReference type="EMBL" id="CP118606">
    <property type="protein sequence ID" value="WEF20538.1"/>
    <property type="molecule type" value="Genomic_DNA"/>
</dbReference>
<keyword evidence="1 5" id="KW-0032">Aminotransferase</keyword>
<dbReference type="CDD" id="cd00609">
    <property type="entry name" value="AAT_like"/>
    <property type="match status" value="1"/>
</dbReference>
<dbReference type="GO" id="GO:0008483">
    <property type="term" value="F:transaminase activity"/>
    <property type="evidence" value="ECO:0007669"/>
    <property type="project" value="UniProtKB-KW"/>
</dbReference>
<evidence type="ECO:0000256" key="2">
    <source>
        <dbReference type="ARBA" id="ARBA00022679"/>
    </source>
</evidence>
<name>A0AAJ5VA88_MICMQ</name>
<dbReference type="InterPro" id="IPR015422">
    <property type="entry name" value="PyrdxlP-dep_Trfase_small"/>
</dbReference>
<keyword evidence="2" id="KW-0808">Transferase</keyword>
<sequence>MTLEFRSVIDQMLASPNRPARATPPPIRLSQNEMPWVPAPVIVDAMEKAARATHRYPDYHRTAAREAIAVSMGLDVERIAIDNGSGSLLHGLARLVCEPGVHGVYCWPSFEAYPAALGLAGASSTPVALADDGAMDLPAMAAAIQPETRIVYLCNPNNPTGGLVGVDGIRAFLREVPSHVLVVLDEAYREFVTSEPVEATTALLEEFRNLVILRTLSKSHGLAGVRAGYAATTPRTAEALRRTSVGFALNSIAEAAVIAAFSPEGQRVAADRIATIVSERGRMEQALRAGGVSFLPSQSNFLFLHGDATQLLARFEEQGVLARPFPHAGGVRITVGLPAENGAALTALL</sequence>
<accession>A0AAJ5VA88</accession>
<dbReference type="PANTHER" id="PTHR43643:SF3">
    <property type="entry name" value="HISTIDINOL-PHOSPHATE AMINOTRANSFERASE"/>
    <property type="match status" value="1"/>
</dbReference>
<dbReference type="RefSeq" id="WP_275093043.1">
    <property type="nucleotide sequence ID" value="NZ_CP118606.1"/>
</dbReference>
<dbReference type="Pfam" id="PF00155">
    <property type="entry name" value="Aminotran_1_2"/>
    <property type="match status" value="1"/>
</dbReference>
<dbReference type="Gene3D" id="3.90.1150.10">
    <property type="entry name" value="Aspartate Aminotransferase, domain 1"/>
    <property type="match status" value="1"/>
</dbReference>
<keyword evidence="3" id="KW-0663">Pyridoxal phosphate</keyword>
<organism evidence="5 6">
    <name type="scientific">Microbacterium maritypicum</name>
    <name type="common">Microbacterium liquefaciens</name>
    <dbReference type="NCBI Taxonomy" id="33918"/>
    <lineage>
        <taxon>Bacteria</taxon>
        <taxon>Bacillati</taxon>
        <taxon>Actinomycetota</taxon>
        <taxon>Actinomycetes</taxon>
        <taxon>Micrococcales</taxon>
        <taxon>Microbacteriaceae</taxon>
        <taxon>Microbacterium</taxon>
    </lineage>
</organism>
<protein>
    <submittedName>
        <fullName evidence="5">Aminotransferase class I/II-fold pyridoxal phosphate-dependent enzyme</fullName>
    </submittedName>
</protein>
<reference evidence="5" key="1">
    <citation type="submission" date="2023-02" db="EMBL/GenBank/DDBJ databases">
        <title>Genome sequence of Microbacterium liquefaciens B1075.</title>
        <authorList>
            <person name="Cao J."/>
            <person name="Li X."/>
        </authorList>
    </citation>
    <scope>NUCLEOTIDE SEQUENCE</scope>
    <source>
        <strain evidence="5">B1075</strain>
    </source>
</reference>
<dbReference type="InterPro" id="IPR050106">
    <property type="entry name" value="HistidinolP_aminotransfase"/>
</dbReference>
<dbReference type="Gene3D" id="3.40.640.10">
    <property type="entry name" value="Type I PLP-dependent aspartate aminotransferase-like (Major domain)"/>
    <property type="match status" value="1"/>
</dbReference>
<gene>
    <name evidence="5" type="ORF">PWF71_14780</name>
</gene>
<proteinExistence type="predicted"/>
<dbReference type="InterPro" id="IPR015424">
    <property type="entry name" value="PyrdxlP-dep_Trfase"/>
</dbReference>
<dbReference type="InterPro" id="IPR004839">
    <property type="entry name" value="Aminotransferase_I/II_large"/>
</dbReference>
<evidence type="ECO:0000256" key="3">
    <source>
        <dbReference type="ARBA" id="ARBA00022898"/>
    </source>
</evidence>
<evidence type="ECO:0000259" key="4">
    <source>
        <dbReference type="Pfam" id="PF00155"/>
    </source>
</evidence>
<dbReference type="Proteomes" id="UP001214756">
    <property type="component" value="Chromosome"/>
</dbReference>
<dbReference type="PANTHER" id="PTHR43643">
    <property type="entry name" value="HISTIDINOL-PHOSPHATE AMINOTRANSFERASE 2"/>
    <property type="match status" value="1"/>
</dbReference>
<dbReference type="AlphaFoldDB" id="A0AAJ5VA88"/>
<evidence type="ECO:0000313" key="5">
    <source>
        <dbReference type="EMBL" id="WEF20538.1"/>
    </source>
</evidence>
<evidence type="ECO:0000256" key="1">
    <source>
        <dbReference type="ARBA" id="ARBA00022576"/>
    </source>
</evidence>
<evidence type="ECO:0000313" key="6">
    <source>
        <dbReference type="Proteomes" id="UP001214756"/>
    </source>
</evidence>